<organism evidence="2 3">
    <name type="scientific">Microbacterium paludicola</name>
    <dbReference type="NCBI Taxonomy" id="300019"/>
    <lineage>
        <taxon>Bacteria</taxon>
        <taxon>Bacillati</taxon>
        <taxon>Actinomycetota</taxon>
        <taxon>Actinomycetes</taxon>
        <taxon>Micrococcales</taxon>
        <taxon>Microbacteriaceae</taxon>
        <taxon>Microbacterium</taxon>
    </lineage>
</organism>
<keyword evidence="3" id="KW-1185">Reference proteome</keyword>
<dbReference type="RefSeq" id="WP_309668156.1">
    <property type="nucleotide sequence ID" value="NZ_JAVIZA010000001.1"/>
</dbReference>
<dbReference type="Proteomes" id="UP001260188">
    <property type="component" value="Unassembled WGS sequence"/>
</dbReference>
<feature type="region of interest" description="Disordered" evidence="1">
    <location>
        <begin position="1"/>
        <end position="32"/>
    </location>
</feature>
<gene>
    <name evidence="2" type="ORF">QE367_001889</name>
</gene>
<proteinExistence type="predicted"/>
<protein>
    <submittedName>
        <fullName evidence="2">Uncharacterized protein</fullName>
    </submittedName>
</protein>
<dbReference type="EMBL" id="JAVIZA010000001">
    <property type="protein sequence ID" value="MDR6167685.1"/>
    <property type="molecule type" value="Genomic_DNA"/>
</dbReference>
<evidence type="ECO:0000313" key="2">
    <source>
        <dbReference type="EMBL" id="MDR6167685.1"/>
    </source>
</evidence>
<evidence type="ECO:0000313" key="3">
    <source>
        <dbReference type="Proteomes" id="UP001260188"/>
    </source>
</evidence>
<feature type="compositionally biased region" description="Polar residues" evidence="1">
    <location>
        <begin position="1"/>
        <end position="28"/>
    </location>
</feature>
<sequence length="70" mass="6716">MSSGAGSGSTVEARASTTPDPAGTSSSPGFVHSCPALPVTEATNCSAISALRPAAAPRVTNAGFTLPSSP</sequence>
<evidence type="ECO:0000256" key="1">
    <source>
        <dbReference type="SAM" id="MobiDB-lite"/>
    </source>
</evidence>
<reference evidence="2 3" key="1">
    <citation type="submission" date="2023-08" db="EMBL/GenBank/DDBJ databases">
        <title>Functional and genomic diversity of the sorghum phyllosphere microbiome.</title>
        <authorList>
            <person name="Shade A."/>
        </authorList>
    </citation>
    <scope>NUCLEOTIDE SEQUENCE [LARGE SCALE GENOMIC DNA]</scope>
    <source>
        <strain evidence="2 3">SORGH_AS_0919</strain>
    </source>
</reference>
<accession>A0ABU1I1V3</accession>
<name>A0ABU1I1V3_9MICO</name>
<comment type="caution">
    <text evidence="2">The sequence shown here is derived from an EMBL/GenBank/DDBJ whole genome shotgun (WGS) entry which is preliminary data.</text>
</comment>